<proteinExistence type="predicted"/>
<feature type="domain" description="NERD" evidence="2">
    <location>
        <begin position="135"/>
        <end position="183"/>
    </location>
</feature>
<gene>
    <name evidence="3" type="ORF">DZF97_09690</name>
</gene>
<name>A0A399PXP9_9MICO</name>
<reference evidence="3 4" key="1">
    <citation type="submission" date="2018-08" db="EMBL/GenBank/DDBJ databases">
        <title>Genome Sequence of Clavibacter michiganensis Subspecies type strains, and the Atypical Peach-Colored Strains Isolated from Tomato.</title>
        <authorList>
            <person name="Osdaghi E."/>
            <person name="Portier P."/>
            <person name="Briand M."/>
            <person name="Jacques M.-A."/>
        </authorList>
    </citation>
    <scope>NUCLEOTIDE SEQUENCE [LARGE SCALE GENOMIC DNA]</scope>
    <source>
        <strain evidence="3 4">CFBP 7577</strain>
    </source>
</reference>
<comment type="caution">
    <text evidence="3">The sequence shown here is derived from an EMBL/GenBank/DDBJ whole genome shotgun (WGS) entry which is preliminary data.</text>
</comment>
<keyword evidence="1" id="KW-1133">Transmembrane helix</keyword>
<evidence type="ECO:0000259" key="2">
    <source>
        <dbReference type="Pfam" id="PF08378"/>
    </source>
</evidence>
<accession>A0A399PXP9</accession>
<evidence type="ECO:0000313" key="3">
    <source>
        <dbReference type="EMBL" id="RIJ10272.1"/>
    </source>
</evidence>
<dbReference type="AlphaFoldDB" id="A0A399PXP9"/>
<feature type="transmembrane region" description="Helical" evidence="1">
    <location>
        <begin position="12"/>
        <end position="32"/>
    </location>
</feature>
<dbReference type="Proteomes" id="UP000265361">
    <property type="component" value="Unassembled WGS sequence"/>
</dbReference>
<sequence length="337" mass="36729">MLPWAMQNVLPWILVALVALVALLVLVLALLLRERRRREASARRALDEAAADAERRHIVDASERTRSLSVAEEHRVRTVAELTAVHAAELADAEERTRIAREDERAARDLLSATWGHEAASHAHIVAAFASARLSGILATNVVFSRTGDDGARFVQQIDHVVVTSRTVLIIENKRWRGIVFDGVVPSSEHAAFAQLVDESSLGRTFAVQIARVSGSASSQERIVRSYIGRESPATQVRGQAVGLRELLEERLGLRVWCETAVLYSHDGASLFVRAEDRTEGGAVTRILAGRTALTAYVREMALSAGTGTERDLVEPLAALFRSCGAHVEPLGLSGRT</sequence>
<keyword evidence="1" id="KW-0812">Transmembrane</keyword>
<keyword evidence="1" id="KW-0472">Membrane</keyword>
<dbReference type="InterPro" id="IPR011528">
    <property type="entry name" value="NERD"/>
</dbReference>
<dbReference type="Pfam" id="PF08378">
    <property type="entry name" value="NERD"/>
    <property type="match status" value="1"/>
</dbReference>
<evidence type="ECO:0000256" key="1">
    <source>
        <dbReference type="SAM" id="Phobius"/>
    </source>
</evidence>
<protein>
    <submittedName>
        <fullName evidence="3">NERD domain-containing protein</fullName>
    </submittedName>
</protein>
<organism evidence="3 4">
    <name type="scientific">Clavibacter nebraskensis</name>
    <dbReference type="NCBI Taxonomy" id="31963"/>
    <lineage>
        <taxon>Bacteria</taxon>
        <taxon>Bacillati</taxon>
        <taxon>Actinomycetota</taxon>
        <taxon>Actinomycetes</taxon>
        <taxon>Micrococcales</taxon>
        <taxon>Microbacteriaceae</taxon>
        <taxon>Clavibacter</taxon>
    </lineage>
</organism>
<evidence type="ECO:0000313" key="4">
    <source>
        <dbReference type="Proteomes" id="UP000265361"/>
    </source>
</evidence>
<dbReference type="EMBL" id="QWED01000282">
    <property type="protein sequence ID" value="RIJ10272.1"/>
    <property type="molecule type" value="Genomic_DNA"/>
</dbReference>